<accession>A0A226ECC5</accession>
<feature type="compositionally biased region" description="Low complexity" evidence="2">
    <location>
        <begin position="752"/>
        <end position="771"/>
    </location>
</feature>
<feature type="region of interest" description="Disordered" evidence="2">
    <location>
        <begin position="956"/>
        <end position="977"/>
    </location>
</feature>
<reference evidence="4 5" key="1">
    <citation type="submission" date="2015-12" db="EMBL/GenBank/DDBJ databases">
        <title>The genome of Folsomia candida.</title>
        <authorList>
            <person name="Faddeeva A."/>
            <person name="Derks M.F."/>
            <person name="Anvar Y."/>
            <person name="Smit S."/>
            <person name="Van Straalen N."/>
            <person name="Roelofs D."/>
        </authorList>
    </citation>
    <scope>NUCLEOTIDE SEQUENCE [LARGE SCALE GENOMIC DNA]</scope>
    <source>
        <strain evidence="4 5">VU population</strain>
        <tissue evidence="4">Whole body</tissue>
    </source>
</reference>
<feature type="region of interest" description="Disordered" evidence="2">
    <location>
        <begin position="634"/>
        <end position="662"/>
    </location>
</feature>
<evidence type="ECO:0000313" key="5">
    <source>
        <dbReference type="Proteomes" id="UP000198287"/>
    </source>
</evidence>
<dbReference type="SMART" id="SM00252">
    <property type="entry name" value="SH2"/>
    <property type="match status" value="1"/>
</dbReference>
<protein>
    <submittedName>
        <fullName evidence="4">SH2 domain-containing protein 4B</fullName>
    </submittedName>
</protein>
<feature type="region of interest" description="Disordered" evidence="2">
    <location>
        <begin position="435"/>
        <end position="505"/>
    </location>
</feature>
<dbReference type="Pfam" id="PF00017">
    <property type="entry name" value="SH2"/>
    <property type="match status" value="1"/>
</dbReference>
<feature type="region of interest" description="Disordered" evidence="2">
    <location>
        <begin position="206"/>
        <end position="235"/>
    </location>
</feature>
<proteinExistence type="predicted"/>
<dbReference type="PANTHER" id="PTHR14388:SF17">
    <property type="entry name" value="SH2 DOMAIN-CONTAINING PROTEIN"/>
    <property type="match status" value="1"/>
</dbReference>
<evidence type="ECO:0000259" key="3">
    <source>
        <dbReference type="PROSITE" id="PS50001"/>
    </source>
</evidence>
<comment type="caution">
    <text evidence="4">The sequence shown here is derived from an EMBL/GenBank/DDBJ whole genome shotgun (WGS) entry which is preliminary data.</text>
</comment>
<dbReference type="InterPro" id="IPR036860">
    <property type="entry name" value="SH2_dom_sf"/>
</dbReference>
<dbReference type="PROSITE" id="PS50001">
    <property type="entry name" value="SH2"/>
    <property type="match status" value="1"/>
</dbReference>
<dbReference type="GO" id="GO:0005737">
    <property type="term" value="C:cytoplasm"/>
    <property type="evidence" value="ECO:0007669"/>
    <property type="project" value="TreeGrafter"/>
</dbReference>
<feature type="compositionally biased region" description="Basic and acidic residues" evidence="2">
    <location>
        <begin position="643"/>
        <end position="656"/>
    </location>
</feature>
<dbReference type="Gene3D" id="3.30.505.10">
    <property type="entry name" value="SH2 domain"/>
    <property type="match status" value="1"/>
</dbReference>
<sequence>MLSPEEEQPATKIAEAPPLELLNSSVSQDISENLLKILDFEFTKPNESGENCSAKLHISDSEDTEELEKKSEKESVPLKLETDDGDDDAAMSPTAGYDSNVTTTSSEQQNQEDVSTVLKELENKVTPEPSEMSESIVRATFVDFSTGEEDEEDQHQEPMISQGLALEELINTEELGKEFSLTLNPDLPKIRAQQIQNWLEFEKEATPNKQNGDDDNILENNETTQRSREASPPQDFELDSLTMMGGGVARGGNTGPVVNSGVDHTVTDADGLQRRVRFLTDPQGNILISVFLTKLVHFIFIILKLVSLGYLNFIPNAISPNPIIPTSSPVVIVEADETPTIYGDDDHNSSNHSSCDAWLFEFDESDTDPDFNFHSDSVDGEEEEQQQVIHLGEDHELPDGMNFPEIESQLAAFVSHAQQNKPDLVDTDKILKELGVEKDEEDGEENNDQKAPKAEDDAEGGNKTSNTKTRISAGPSLSVFDDGDDAGSDSETMSTSSCSSMIEVKPKENEPTCSLGAKLLQVVNEEGILDENNNQVMNTDKAREAQVITKIKDQNNSSNEKLPPVPEEEKEIVLDDCKIPEYANSPSKHVPTLVDVELKGTLSPPTSEQTYNKSAAFLDNNNNNGNILTLQVVGVESPPSPPHPEDDYPHKQRRDSDDDAEAQLESLCIEEEPISAVALTIAKWENFSRKQQQQAESGEKVSIAVKGLGKLILPMYPGGNYPNSAPIKMAGPATPMKPVKKNNQNLNGSGGDRNQNNNGNNGCNKNNGTATNGSNKLWNGCGWGNGNNSTTNNNNTSSKCPNVMMMEKMVVEYEEESIYEKPNSQAGCLSITTSASNPSTLLKSYPKPNSRGEIVNWFKEGELYRSGILLSYAPTTHHTSPHIVPQPVTAPVIVSWFFGLITRQQAEELLLGQPTGTFLVRISTRIWGYTLSYQFNNKTKHFLLSAINPAVAATLNNGPGSGSDQNNNNGPTGKQHFLHPFSPGGKYAFIGTNMTPYSTLTSLIRHHSHAPITKAGGEKLIAPCPGGPKISGIEYVFK</sequence>
<organism evidence="4 5">
    <name type="scientific">Folsomia candida</name>
    <name type="common">Springtail</name>
    <dbReference type="NCBI Taxonomy" id="158441"/>
    <lineage>
        <taxon>Eukaryota</taxon>
        <taxon>Metazoa</taxon>
        <taxon>Ecdysozoa</taxon>
        <taxon>Arthropoda</taxon>
        <taxon>Hexapoda</taxon>
        <taxon>Collembola</taxon>
        <taxon>Entomobryomorpha</taxon>
        <taxon>Isotomoidea</taxon>
        <taxon>Isotomidae</taxon>
        <taxon>Proisotominae</taxon>
        <taxon>Folsomia</taxon>
    </lineage>
</organism>
<feature type="compositionally biased region" description="Basic and acidic residues" evidence="2">
    <location>
        <begin position="67"/>
        <end position="82"/>
    </location>
</feature>
<dbReference type="Proteomes" id="UP000198287">
    <property type="component" value="Unassembled WGS sequence"/>
</dbReference>
<feature type="compositionally biased region" description="Low complexity" evidence="2">
    <location>
        <begin position="489"/>
        <end position="501"/>
    </location>
</feature>
<evidence type="ECO:0000256" key="2">
    <source>
        <dbReference type="SAM" id="MobiDB-lite"/>
    </source>
</evidence>
<gene>
    <name evidence="4" type="ORF">Fcan01_09642</name>
</gene>
<keyword evidence="5" id="KW-1185">Reference proteome</keyword>
<feature type="compositionally biased region" description="Polar residues" evidence="2">
    <location>
        <begin position="97"/>
        <end position="114"/>
    </location>
</feature>
<name>A0A226ECC5_FOLCA</name>
<evidence type="ECO:0000256" key="1">
    <source>
        <dbReference type="PROSITE-ProRule" id="PRU00191"/>
    </source>
</evidence>
<dbReference type="AlphaFoldDB" id="A0A226ECC5"/>
<feature type="domain" description="SH2" evidence="3">
    <location>
        <begin position="896"/>
        <end position="1024"/>
    </location>
</feature>
<feature type="compositionally biased region" description="Polar residues" evidence="2">
    <location>
        <begin position="956"/>
        <end position="972"/>
    </location>
</feature>
<dbReference type="SUPFAM" id="SSF55550">
    <property type="entry name" value="SH2 domain"/>
    <property type="match status" value="1"/>
</dbReference>
<dbReference type="EMBL" id="LNIX01000004">
    <property type="protein sequence ID" value="OXA55282.1"/>
    <property type="molecule type" value="Genomic_DNA"/>
</dbReference>
<evidence type="ECO:0000313" key="4">
    <source>
        <dbReference type="EMBL" id="OXA55282.1"/>
    </source>
</evidence>
<feature type="region of interest" description="Disordered" evidence="2">
    <location>
        <begin position="44"/>
        <end position="114"/>
    </location>
</feature>
<dbReference type="InterPro" id="IPR000980">
    <property type="entry name" value="SH2"/>
</dbReference>
<dbReference type="OrthoDB" id="10003345at2759"/>
<feature type="region of interest" description="Disordered" evidence="2">
    <location>
        <begin position="735"/>
        <end position="771"/>
    </location>
</feature>
<dbReference type="PRINTS" id="PR00401">
    <property type="entry name" value="SH2DOMAIN"/>
</dbReference>
<keyword evidence="1" id="KW-0727">SH2 domain</keyword>
<dbReference type="PANTHER" id="PTHR14388">
    <property type="entry name" value="T CELL-SPECIFIC ADAPTER PROTEIN TSAD"/>
    <property type="match status" value="1"/>
</dbReference>